<evidence type="ECO:0000313" key="3">
    <source>
        <dbReference type="Proteomes" id="UP000308549"/>
    </source>
</evidence>
<dbReference type="Pfam" id="PF21858">
    <property type="entry name" value="DUF6914"/>
    <property type="match status" value="1"/>
</dbReference>
<dbReference type="AlphaFoldDB" id="A0A4U0TLM6"/>
<evidence type="ECO:0000313" key="2">
    <source>
        <dbReference type="EMBL" id="TKA22545.1"/>
    </source>
</evidence>
<dbReference type="EMBL" id="NAJL01000072">
    <property type="protein sequence ID" value="TKA22545.1"/>
    <property type="molecule type" value="Genomic_DNA"/>
</dbReference>
<gene>
    <name evidence="2" type="ORF">B0A50_08086</name>
</gene>
<dbReference type="OrthoDB" id="2679825at2759"/>
<feature type="region of interest" description="Disordered" evidence="1">
    <location>
        <begin position="150"/>
        <end position="172"/>
    </location>
</feature>
<comment type="caution">
    <text evidence="2">The sequence shown here is derived from an EMBL/GenBank/DDBJ whole genome shotgun (WGS) entry which is preliminary data.</text>
</comment>
<protein>
    <submittedName>
        <fullName evidence="2">Uncharacterized protein</fullName>
    </submittedName>
</protein>
<proteinExistence type="predicted"/>
<organism evidence="2 3">
    <name type="scientific">Salinomyces thailandicus</name>
    <dbReference type="NCBI Taxonomy" id="706561"/>
    <lineage>
        <taxon>Eukaryota</taxon>
        <taxon>Fungi</taxon>
        <taxon>Dikarya</taxon>
        <taxon>Ascomycota</taxon>
        <taxon>Pezizomycotina</taxon>
        <taxon>Dothideomycetes</taxon>
        <taxon>Dothideomycetidae</taxon>
        <taxon>Mycosphaerellales</taxon>
        <taxon>Teratosphaeriaceae</taxon>
        <taxon>Salinomyces</taxon>
    </lineage>
</organism>
<accession>A0A4U0TLM6</accession>
<keyword evidence="3" id="KW-1185">Reference proteome</keyword>
<reference evidence="2 3" key="1">
    <citation type="submission" date="2017-03" db="EMBL/GenBank/DDBJ databases">
        <title>Genomes of endolithic fungi from Antarctica.</title>
        <authorList>
            <person name="Coleine C."/>
            <person name="Masonjones S."/>
            <person name="Stajich J.E."/>
        </authorList>
    </citation>
    <scope>NUCLEOTIDE SEQUENCE [LARGE SCALE GENOMIC DNA]</scope>
    <source>
        <strain evidence="2 3">CCFEE 6315</strain>
    </source>
</reference>
<sequence>MPSGKPRLYVALYPSGVVNNEERKYHWALLVGPKSESAGVPGMRYHVKNTARKEWRYEEVGVNNVQNTVTLLARIVIGKVKDGTRLIAILRGLSVVQNDPSWRCRTWVANALAELAKDGKALGTSQLDWAKVEETARQYVGQKIAAGRYEKAEEAMKPRPTWDMLQDKETVP</sequence>
<evidence type="ECO:0000256" key="1">
    <source>
        <dbReference type="SAM" id="MobiDB-lite"/>
    </source>
</evidence>
<dbReference type="Proteomes" id="UP000308549">
    <property type="component" value="Unassembled WGS sequence"/>
</dbReference>
<name>A0A4U0TLM6_9PEZI</name>
<dbReference type="InterPro" id="IPR054208">
    <property type="entry name" value="DUF6914"/>
</dbReference>